<dbReference type="AlphaFoldDB" id="A0A1X1EMM3"/>
<proteinExistence type="predicted"/>
<evidence type="ECO:0000313" key="2">
    <source>
        <dbReference type="Proteomes" id="UP000193749"/>
    </source>
</evidence>
<accession>A0A1X1EMM3</accession>
<dbReference type="RefSeq" id="WP_084879901.1">
    <property type="nucleotide sequence ID" value="NZ_JAGGMY010000003.1"/>
</dbReference>
<evidence type="ECO:0000313" key="1">
    <source>
        <dbReference type="EMBL" id="ORM90171.1"/>
    </source>
</evidence>
<gene>
    <name evidence="1" type="ORF">HA50_26870</name>
</gene>
<keyword evidence="2" id="KW-1185">Reference proteome</keyword>
<comment type="caution">
    <text evidence="1">The sequence shown here is derived from an EMBL/GenBank/DDBJ whole genome shotgun (WGS) entry which is preliminary data.</text>
</comment>
<sequence>MTTSTQFSPVSVMELARVAVDGAAFIHAEELNNADRAALAAEALCLFSTRTGLARSGEDARTVITDFLADLMHLCRAVGIEHDELPGLMRVAEMHFDDEINEEG</sequence>
<dbReference type="OrthoDB" id="6548475at2"/>
<dbReference type="EMBL" id="MLJI01000002">
    <property type="protein sequence ID" value="ORM90171.1"/>
    <property type="molecule type" value="Genomic_DNA"/>
</dbReference>
<dbReference type="Proteomes" id="UP000193749">
    <property type="component" value="Unassembled WGS sequence"/>
</dbReference>
<name>A0A1X1EMM3_PANCY</name>
<protein>
    <submittedName>
        <fullName evidence="1">Uncharacterized protein</fullName>
    </submittedName>
</protein>
<reference evidence="1 2" key="1">
    <citation type="journal article" date="2017" name="Antonie Van Leeuwenhoek">
        <title>Phylogenomic resolution of the bacterial genus Pantoea and its relationship with Erwinia and Tatumella.</title>
        <authorList>
            <person name="Palmer M."/>
            <person name="Steenkamp E.T."/>
            <person name="Coetzee M.P."/>
            <person name="Chan W.Y."/>
            <person name="van Zyl E."/>
            <person name="De Maayer P."/>
            <person name="Coutinho T.A."/>
            <person name="Blom J."/>
            <person name="Smits T.H."/>
            <person name="Duffy B."/>
            <person name="Venter S.N."/>
        </authorList>
    </citation>
    <scope>NUCLEOTIDE SEQUENCE [LARGE SCALE GENOMIC DNA]</scope>
    <source>
        <strain evidence="1 2">LMG 2657</strain>
    </source>
</reference>
<organism evidence="1 2">
    <name type="scientific">Pantoea cypripedii</name>
    <name type="common">Pectobacterium cypripedii</name>
    <name type="synonym">Erwinia cypripedii</name>
    <dbReference type="NCBI Taxonomy" id="55209"/>
    <lineage>
        <taxon>Bacteria</taxon>
        <taxon>Pseudomonadati</taxon>
        <taxon>Pseudomonadota</taxon>
        <taxon>Gammaproteobacteria</taxon>
        <taxon>Enterobacterales</taxon>
        <taxon>Erwiniaceae</taxon>
        <taxon>Pantoea</taxon>
    </lineage>
</organism>